<dbReference type="InterPro" id="IPR014729">
    <property type="entry name" value="Rossmann-like_a/b/a_fold"/>
</dbReference>
<organism evidence="3 4">
    <name type="scientific">Intoshia linei</name>
    <dbReference type="NCBI Taxonomy" id="1819745"/>
    <lineage>
        <taxon>Eukaryota</taxon>
        <taxon>Metazoa</taxon>
        <taxon>Spiralia</taxon>
        <taxon>Lophotrochozoa</taxon>
        <taxon>Mesozoa</taxon>
        <taxon>Orthonectida</taxon>
        <taxon>Rhopaluridae</taxon>
        <taxon>Intoshia</taxon>
    </lineage>
</organism>
<dbReference type="GO" id="GO:0000049">
    <property type="term" value="F:tRNA binding"/>
    <property type="evidence" value="ECO:0007669"/>
    <property type="project" value="InterPro"/>
</dbReference>
<dbReference type="SUPFAM" id="SSF52402">
    <property type="entry name" value="Adenine nucleotide alpha hydrolases-like"/>
    <property type="match status" value="1"/>
</dbReference>
<keyword evidence="4" id="KW-1185">Reference proteome</keyword>
<keyword evidence="1" id="KW-0963">Cytoplasm</keyword>
<dbReference type="PANTHER" id="PTHR20882">
    <property type="entry name" value="CYTOPLASMIC TRNA 2-THIOLATION PROTEIN 2"/>
    <property type="match status" value="1"/>
</dbReference>
<name>A0A177BCV7_9BILA</name>
<dbReference type="PANTHER" id="PTHR20882:SF14">
    <property type="entry name" value="CYTOPLASMIC TRNA 2-THIOLATION PROTEIN 2"/>
    <property type="match status" value="1"/>
</dbReference>
<reference evidence="3 4" key="1">
    <citation type="submission" date="2016-04" db="EMBL/GenBank/DDBJ databases">
        <title>The genome of Intoshia linei affirms orthonectids as highly simplified spiralians.</title>
        <authorList>
            <person name="Mikhailov K.V."/>
            <person name="Slusarev G.S."/>
            <person name="Nikitin M.A."/>
            <person name="Logacheva M.D."/>
            <person name="Penin A."/>
            <person name="Aleoshin V."/>
            <person name="Panchin Y.V."/>
        </authorList>
    </citation>
    <scope>NUCLEOTIDE SEQUENCE [LARGE SCALE GENOMIC DNA]</scope>
    <source>
        <strain evidence="3">Intl2013</strain>
        <tissue evidence="3">Whole animal</tissue>
    </source>
</reference>
<dbReference type="Gene3D" id="3.40.50.620">
    <property type="entry name" value="HUPs"/>
    <property type="match status" value="1"/>
</dbReference>
<evidence type="ECO:0000256" key="1">
    <source>
        <dbReference type="ARBA" id="ARBA00022490"/>
    </source>
</evidence>
<gene>
    <name evidence="3" type="ORF">A3Q56_00070</name>
</gene>
<accession>A0A177BCV7</accession>
<dbReference type="EMBL" id="LWCA01000003">
    <property type="protein sequence ID" value="OAF72129.1"/>
    <property type="molecule type" value="Genomic_DNA"/>
</dbReference>
<protein>
    <recommendedName>
        <fullName evidence="5">Cytoplasmic tRNA 2-thiolation protein 2</fullName>
    </recommendedName>
</protein>
<dbReference type="InterPro" id="IPR019407">
    <property type="entry name" value="CTU2"/>
</dbReference>
<evidence type="ECO:0008006" key="5">
    <source>
        <dbReference type="Google" id="ProtNLM"/>
    </source>
</evidence>
<evidence type="ECO:0000313" key="4">
    <source>
        <dbReference type="Proteomes" id="UP000078046"/>
    </source>
</evidence>
<evidence type="ECO:0000313" key="3">
    <source>
        <dbReference type="EMBL" id="OAF72129.1"/>
    </source>
</evidence>
<dbReference type="AlphaFoldDB" id="A0A177BCV7"/>
<proteinExistence type="predicted"/>
<evidence type="ECO:0000256" key="2">
    <source>
        <dbReference type="ARBA" id="ARBA00022694"/>
    </source>
</evidence>
<dbReference type="GO" id="GO:0005829">
    <property type="term" value="C:cytosol"/>
    <property type="evidence" value="ECO:0007669"/>
    <property type="project" value="TreeGrafter"/>
</dbReference>
<comment type="caution">
    <text evidence="3">The sequence shown here is derived from an EMBL/GenBank/DDBJ whole genome shotgun (WGS) entry which is preliminary data.</text>
</comment>
<dbReference type="GO" id="GO:0002143">
    <property type="term" value="P:tRNA wobble position uridine thiolation"/>
    <property type="evidence" value="ECO:0007669"/>
    <property type="project" value="TreeGrafter"/>
</dbReference>
<dbReference type="Proteomes" id="UP000078046">
    <property type="component" value="Unassembled WGS sequence"/>
</dbReference>
<keyword evidence="2" id="KW-0819">tRNA processing</keyword>
<sequence length="399" mass="46442">MFVECCKGSCLANVEDKKINLLICKKCKKRSTFKIRDSECFCKPCFKLDMLRNFRKGFGQHNQSLYNVKSMLAISGRQNSIFLLNLIIDIKMNHDTRKFMPHVVYICDKQFYPDYLNFKDINIESELKLICAKHNIPFTSFNMENFFNVDILSNFYCQYNEMENRDKSFIHKKIIRKLLTCIYHHLKMDQLLIASNQLNLTIDIFEKMSSATLNNFNSSDFMVSNSNCKILLPLRLFNSKEITLFNHYCGIKPFHNFDFYTKEPITNSTTKCTENLFISLLSSHPGSNNTVFRISEKMNMKSYQNCSLCGMEVCKSQSLTFYNNILTKMETLKDENEATVSKQANVTYFIPILVLSSGHNGFALNDYCQSCTKMMKLAPEMTKILNEEIVLDKYISVQI</sequence>
<dbReference type="OrthoDB" id="25129at2759"/>
<dbReference type="GO" id="GO:0016783">
    <property type="term" value="F:sulfurtransferase activity"/>
    <property type="evidence" value="ECO:0007669"/>
    <property type="project" value="TreeGrafter"/>
</dbReference>